<dbReference type="CDD" id="cd08948">
    <property type="entry name" value="5beta-POR_like_SDR_a"/>
    <property type="match status" value="1"/>
</dbReference>
<evidence type="ECO:0000313" key="2">
    <source>
        <dbReference type="EMBL" id="OJJ05292.1"/>
    </source>
</evidence>
<dbReference type="RefSeq" id="XP_040671054.1">
    <property type="nucleotide sequence ID" value="XM_040807391.1"/>
</dbReference>
<dbReference type="GeneID" id="63722902"/>
<organism evidence="2 3">
    <name type="scientific">Aspergillus versicolor CBS 583.65</name>
    <dbReference type="NCBI Taxonomy" id="1036611"/>
    <lineage>
        <taxon>Eukaryota</taxon>
        <taxon>Fungi</taxon>
        <taxon>Dikarya</taxon>
        <taxon>Ascomycota</taxon>
        <taxon>Pezizomycotina</taxon>
        <taxon>Eurotiomycetes</taxon>
        <taxon>Eurotiomycetidae</taxon>
        <taxon>Eurotiales</taxon>
        <taxon>Aspergillaceae</taxon>
        <taxon>Aspergillus</taxon>
        <taxon>Aspergillus subgen. Nidulantes</taxon>
    </lineage>
</organism>
<dbReference type="Gene3D" id="3.40.50.720">
    <property type="entry name" value="NAD(P)-binding Rossmann-like Domain"/>
    <property type="match status" value="1"/>
</dbReference>
<dbReference type="SUPFAM" id="SSF51735">
    <property type="entry name" value="NAD(P)-binding Rossmann-fold domains"/>
    <property type="match status" value="1"/>
</dbReference>
<evidence type="ECO:0000259" key="1">
    <source>
        <dbReference type="Pfam" id="PF22917"/>
    </source>
</evidence>
<dbReference type="OrthoDB" id="1731983at2759"/>
<dbReference type="STRING" id="1036611.A0A1L9PV29"/>
<dbReference type="AlphaFoldDB" id="A0A1L9PV29"/>
<proteinExistence type="predicted"/>
<dbReference type="VEuPathDB" id="FungiDB:ASPVEDRAFT_137436"/>
<accession>A0A1L9PV29</accession>
<feature type="domain" description="PRISE-like Rossmann-fold" evidence="1">
    <location>
        <begin position="4"/>
        <end position="390"/>
    </location>
</feature>
<protein>
    <recommendedName>
        <fullName evidence="1">PRISE-like Rossmann-fold domain-containing protein</fullName>
    </recommendedName>
</protein>
<dbReference type="EMBL" id="KV878132">
    <property type="protein sequence ID" value="OJJ05292.1"/>
    <property type="molecule type" value="Genomic_DNA"/>
</dbReference>
<name>A0A1L9PV29_ASPVE</name>
<reference evidence="3" key="1">
    <citation type="journal article" date="2017" name="Genome Biol.">
        <title>Comparative genomics reveals high biological diversity and specific adaptations in the industrially and medically important fungal genus Aspergillus.</title>
        <authorList>
            <person name="de Vries R.P."/>
            <person name="Riley R."/>
            <person name="Wiebenga A."/>
            <person name="Aguilar-Osorio G."/>
            <person name="Amillis S."/>
            <person name="Uchima C.A."/>
            <person name="Anderluh G."/>
            <person name="Asadollahi M."/>
            <person name="Askin M."/>
            <person name="Barry K."/>
            <person name="Battaglia E."/>
            <person name="Bayram O."/>
            <person name="Benocci T."/>
            <person name="Braus-Stromeyer S.A."/>
            <person name="Caldana C."/>
            <person name="Canovas D."/>
            <person name="Cerqueira G.C."/>
            <person name="Chen F."/>
            <person name="Chen W."/>
            <person name="Choi C."/>
            <person name="Clum A."/>
            <person name="Dos Santos R.A."/>
            <person name="Damasio A.R."/>
            <person name="Diallinas G."/>
            <person name="Emri T."/>
            <person name="Fekete E."/>
            <person name="Flipphi M."/>
            <person name="Freyberg S."/>
            <person name="Gallo A."/>
            <person name="Gournas C."/>
            <person name="Habgood R."/>
            <person name="Hainaut M."/>
            <person name="Harispe M.L."/>
            <person name="Henrissat B."/>
            <person name="Hilden K.S."/>
            <person name="Hope R."/>
            <person name="Hossain A."/>
            <person name="Karabika E."/>
            <person name="Karaffa L."/>
            <person name="Karanyi Z."/>
            <person name="Krasevec N."/>
            <person name="Kuo A."/>
            <person name="Kusch H."/>
            <person name="LaButti K."/>
            <person name="Lagendijk E.L."/>
            <person name="Lapidus A."/>
            <person name="Levasseur A."/>
            <person name="Lindquist E."/>
            <person name="Lipzen A."/>
            <person name="Logrieco A.F."/>
            <person name="MacCabe A."/>
            <person name="Maekelae M.R."/>
            <person name="Malavazi I."/>
            <person name="Melin P."/>
            <person name="Meyer V."/>
            <person name="Mielnichuk N."/>
            <person name="Miskei M."/>
            <person name="Molnar A.P."/>
            <person name="Mule G."/>
            <person name="Ngan C.Y."/>
            <person name="Orejas M."/>
            <person name="Orosz E."/>
            <person name="Ouedraogo J.P."/>
            <person name="Overkamp K.M."/>
            <person name="Park H.-S."/>
            <person name="Perrone G."/>
            <person name="Piumi F."/>
            <person name="Punt P.J."/>
            <person name="Ram A.F."/>
            <person name="Ramon A."/>
            <person name="Rauscher S."/>
            <person name="Record E."/>
            <person name="Riano-Pachon D.M."/>
            <person name="Robert V."/>
            <person name="Roehrig J."/>
            <person name="Ruller R."/>
            <person name="Salamov A."/>
            <person name="Salih N.S."/>
            <person name="Samson R.A."/>
            <person name="Sandor E."/>
            <person name="Sanguinetti M."/>
            <person name="Schuetze T."/>
            <person name="Sepcic K."/>
            <person name="Shelest E."/>
            <person name="Sherlock G."/>
            <person name="Sophianopoulou V."/>
            <person name="Squina F.M."/>
            <person name="Sun H."/>
            <person name="Susca A."/>
            <person name="Todd R.B."/>
            <person name="Tsang A."/>
            <person name="Unkles S.E."/>
            <person name="van de Wiele N."/>
            <person name="van Rossen-Uffink D."/>
            <person name="Oliveira J.V."/>
            <person name="Vesth T.C."/>
            <person name="Visser J."/>
            <person name="Yu J.-H."/>
            <person name="Zhou M."/>
            <person name="Andersen M.R."/>
            <person name="Archer D.B."/>
            <person name="Baker S.E."/>
            <person name="Benoit I."/>
            <person name="Brakhage A.A."/>
            <person name="Braus G.H."/>
            <person name="Fischer R."/>
            <person name="Frisvad J.C."/>
            <person name="Goldman G.H."/>
            <person name="Houbraken J."/>
            <person name="Oakley B."/>
            <person name="Pocsi I."/>
            <person name="Scazzocchio C."/>
            <person name="Seiboth B."/>
            <person name="vanKuyk P.A."/>
            <person name="Wortman J."/>
            <person name="Dyer P.S."/>
            <person name="Grigoriev I.V."/>
        </authorList>
    </citation>
    <scope>NUCLEOTIDE SEQUENCE [LARGE SCALE GENOMIC DNA]</scope>
    <source>
        <strain evidence="3">CBS 583.65</strain>
    </source>
</reference>
<dbReference type="InterPro" id="IPR055222">
    <property type="entry name" value="PRISE-like_Rossmann-fold"/>
</dbReference>
<keyword evidence="3" id="KW-1185">Reference proteome</keyword>
<dbReference type="Proteomes" id="UP000184073">
    <property type="component" value="Unassembled WGS sequence"/>
</dbReference>
<dbReference type="PANTHER" id="PTHR32487">
    <property type="entry name" value="3-OXO-DELTA(4,5)-STEROID 5-BETA-REDUCTASE"/>
    <property type="match status" value="1"/>
</dbReference>
<dbReference type="Pfam" id="PF22917">
    <property type="entry name" value="PRISE"/>
    <property type="match status" value="1"/>
</dbReference>
<evidence type="ECO:0000313" key="3">
    <source>
        <dbReference type="Proteomes" id="UP000184073"/>
    </source>
</evidence>
<dbReference type="PANTHER" id="PTHR32487:SF8">
    <property type="entry name" value="NAD-DEPENDENT EPIMERASE_DEHYDRATASE DOMAIN-CONTAINING PROTEIN"/>
    <property type="match status" value="1"/>
</dbReference>
<gene>
    <name evidence="2" type="ORF">ASPVEDRAFT_137436</name>
</gene>
<dbReference type="InterPro" id="IPR036291">
    <property type="entry name" value="NAD(P)-bd_dom_sf"/>
</dbReference>
<sequence>MAHALVFGASGITGWGVVNALLSDYPTADAFERVTALTNRPLSVDDSQWPASKKLSAVSGLDLLSGDQASFEESMRQRVPDIASVTHLYFFAYLFNPDPEKEIQINIDLLRRAVTAVDSLSTKLSVVVIPTGVKTYGVHLIDKFPFADKLPLKETLPAIPEPFKSQLFYYPQIELLQRLSADKPWTFIDVIPDIVVGFVPNNNAYCLAQWLALYLSLVAEIHGKGTEVVFPGNSKSWTIKSNDSSQDIIGRFTVHASLHPETTGEQRYNVGDNAQWSTWSAKWPVICEYFGLRGVPPPAEGSGPNPSAYVQENKDKWFEMEKKYGLKTGRVGNDRSLTAVPNFLMGQFDFDREIDLTKMHEAWGPAKEEIDIQGGWHTAFDRFRAARIIP</sequence>